<evidence type="ECO:0000313" key="2">
    <source>
        <dbReference type="EMBL" id="AOT72346.1"/>
    </source>
</evidence>
<name>A0A1D8GN15_9FIRM</name>
<sequence>MNDFLPIPYEDLTLSEQEMSIAQWNNPGNKRILLFLLPVFFLWFMKNRGLQPFSQEIEKPPLRSRPPALPRPQIEPAASQGLDPALLDRLTLMLDSIKKVNSISGIMKNMPRAGDSPNKLNLGIIKEFVDVFSNHLGEEQKTQFKNIANIMTMVEKVKEVKSKMDEQKKLSADQGGDYTDQIANLLEVIKPILPDEQAKNIDNIQKMAQMMKIMNVFDAHQSEENDAEKEDVKENDFEEDEA</sequence>
<evidence type="ECO:0000256" key="1">
    <source>
        <dbReference type="SAM" id="MobiDB-lite"/>
    </source>
</evidence>
<evidence type="ECO:0000313" key="3">
    <source>
        <dbReference type="Proteomes" id="UP000095743"/>
    </source>
</evidence>
<reference evidence="2 3" key="1">
    <citation type="submission" date="2016-09" db="EMBL/GenBank/DDBJ databases">
        <title>Genomic analysis reveals versatility of anaerobic energy metabolism of Geosporobacter ferrireducens IRF9 of phylum Firmicutes.</title>
        <authorList>
            <person name="Kim S.-J."/>
        </authorList>
    </citation>
    <scope>NUCLEOTIDE SEQUENCE [LARGE SCALE GENOMIC DNA]</scope>
    <source>
        <strain evidence="2 3">IRF9</strain>
    </source>
</reference>
<feature type="region of interest" description="Disordered" evidence="1">
    <location>
        <begin position="56"/>
        <end position="77"/>
    </location>
</feature>
<dbReference type="EMBL" id="CP017269">
    <property type="protein sequence ID" value="AOT72346.1"/>
    <property type="molecule type" value="Genomic_DNA"/>
</dbReference>
<dbReference type="OrthoDB" id="1954072at2"/>
<gene>
    <name evidence="2" type="ORF">Gferi_24035</name>
</gene>
<dbReference type="Proteomes" id="UP000095743">
    <property type="component" value="Chromosome"/>
</dbReference>
<accession>A0A1D8GN15</accession>
<protein>
    <submittedName>
        <fullName evidence="2">Uncharacterized protein</fullName>
    </submittedName>
</protein>
<dbReference type="AlphaFoldDB" id="A0A1D8GN15"/>
<keyword evidence="3" id="KW-1185">Reference proteome</keyword>
<organism evidence="2 3">
    <name type="scientific">Geosporobacter ferrireducens</name>
    <dbReference type="NCBI Taxonomy" id="1424294"/>
    <lineage>
        <taxon>Bacteria</taxon>
        <taxon>Bacillati</taxon>
        <taxon>Bacillota</taxon>
        <taxon>Clostridia</taxon>
        <taxon>Peptostreptococcales</taxon>
        <taxon>Thermotaleaceae</taxon>
        <taxon>Geosporobacter</taxon>
    </lineage>
</organism>
<dbReference type="RefSeq" id="WP_069980655.1">
    <property type="nucleotide sequence ID" value="NZ_CP017269.1"/>
</dbReference>
<proteinExistence type="predicted"/>
<dbReference type="KEGG" id="gfe:Gferi_24035"/>
<feature type="region of interest" description="Disordered" evidence="1">
    <location>
        <begin position="219"/>
        <end position="242"/>
    </location>
</feature>